<proteinExistence type="inferred from homology"/>
<dbReference type="SMART" id="SM01230">
    <property type="entry name" value="Gln-synt_C"/>
    <property type="match status" value="1"/>
</dbReference>
<dbReference type="GO" id="GO:0004356">
    <property type="term" value="F:glutamine synthetase activity"/>
    <property type="evidence" value="ECO:0007669"/>
    <property type="project" value="InterPro"/>
</dbReference>
<evidence type="ECO:0000313" key="8">
    <source>
        <dbReference type="Proteomes" id="UP000027432"/>
    </source>
</evidence>
<dbReference type="STRING" id="1353537.TP2_14765"/>
<dbReference type="AlphaFoldDB" id="A0A074JM90"/>
<keyword evidence="3" id="KW-0460">Magnesium</keyword>
<dbReference type="PANTHER" id="PTHR43785">
    <property type="entry name" value="GAMMA-GLUTAMYLPUTRESCINE SYNTHETASE"/>
    <property type="match status" value="1"/>
</dbReference>
<evidence type="ECO:0000256" key="3">
    <source>
        <dbReference type="ARBA" id="ARBA00022842"/>
    </source>
</evidence>
<evidence type="ECO:0000256" key="4">
    <source>
        <dbReference type="PROSITE-ProRule" id="PRU01331"/>
    </source>
</evidence>
<dbReference type="InterPro" id="IPR036651">
    <property type="entry name" value="Gln_synt_N_sf"/>
</dbReference>
<dbReference type="GO" id="GO:0006598">
    <property type="term" value="P:polyamine catabolic process"/>
    <property type="evidence" value="ECO:0007669"/>
    <property type="project" value="TreeGrafter"/>
</dbReference>
<dbReference type="eggNOG" id="COG0174">
    <property type="taxonomic scope" value="Bacteria"/>
</dbReference>
<keyword evidence="8" id="KW-1185">Reference proteome</keyword>
<comment type="caution">
    <text evidence="7">The sequence shown here is derived from an EMBL/GenBank/DDBJ whole genome shotgun (WGS) entry which is preliminary data.</text>
</comment>
<sequence length="454" mass="50592">MNSMKDWTDRIPQAARDYLEGRRLDEVECIVADIAGVARGKAMPASKFQFQDRFFLPNSIFLQTITGEWTDNPSGAFTEPDMILVPDFSTATAAPWTADWTLQIIHDVEDQQGNPVPIAPRNVLKRVLSLYEAEGWKPVVAPEMEFFLVARNVDPNQPIIPPMGRSGRRAAAKQAYSMSAVDEYGKVIDDIYDFAELQGFEIDGILQEGGAGQIEINLAHGDPVELADQIFYFKRLIREAALRHDCFATFMAKPIEGEPGSAMHIHQSVIDIETGENIFSDEKGGETEAFLHCIAGLQTHLPAVIALLAPYVNSYRRYVPDFAAPINLEWGRDNRTTGLRVPISGPAARRIENRLAGMDCNPYLGLAASLACAYLGLKEQQMPKPECLGDAYMSAEDVPVNLGDALDLFSEDAKIRDVLGHEFCAVYEAVKRNEYKEFLQVISPWEREHLLLNV</sequence>
<evidence type="ECO:0000256" key="2">
    <source>
        <dbReference type="ARBA" id="ARBA00022598"/>
    </source>
</evidence>
<dbReference type="InterPro" id="IPR027303">
    <property type="entry name" value="Gln_synth_gly_rich_site"/>
</dbReference>
<dbReference type="PANTHER" id="PTHR43785:SF3">
    <property type="entry name" value="GS CATALYTIC DOMAIN-CONTAINING PROTEIN"/>
    <property type="match status" value="1"/>
</dbReference>
<dbReference type="InterPro" id="IPR008146">
    <property type="entry name" value="Gln_synth_cat_dom"/>
</dbReference>
<keyword evidence="2" id="KW-0436">Ligase</keyword>
<dbReference type="SUPFAM" id="SSF54368">
    <property type="entry name" value="Glutamine synthetase, N-terminal domain"/>
    <property type="match status" value="1"/>
</dbReference>
<dbReference type="Gene3D" id="3.30.590.10">
    <property type="entry name" value="Glutamine synthetase/guanido kinase, catalytic domain"/>
    <property type="match status" value="1"/>
</dbReference>
<dbReference type="InterPro" id="IPR014746">
    <property type="entry name" value="Gln_synth/guanido_kin_cat_dom"/>
</dbReference>
<organism evidence="7 8">
    <name type="scientific">Thioclava pacifica DSM 10166</name>
    <dbReference type="NCBI Taxonomy" id="1353537"/>
    <lineage>
        <taxon>Bacteria</taxon>
        <taxon>Pseudomonadati</taxon>
        <taxon>Pseudomonadota</taxon>
        <taxon>Alphaproteobacteria</taxon>
        <taxon>Rhodobacterales</taxon>
        <taxon>Paracoccaceae</taxon>
        <taxon>Thioclava</taxon>
    </lineage>
</organism>
<dbReference type="PROSITE" id="PS00181">
    <property type="entry name" value="GLNA_ATP"/>
    <property type="match status" value="1"/>
</dbReference>
<dbReference type="SUPFAM" id="SSF55931">
    <property type="entry name" value="Glutamine synthetase/guanido kinase"/>
    <property type="match status" value="1"/>
</dbReference>
<dbReference type="Gene3D" id="3.10.20.70">
    <property type="entry name" value="Glutamine synthetase, N-terminal domain"/>
    <property type="match status" value="1"/>
</dbReference>
<accession>A0A074JM90</accession>
<dbReference type="GO" id="GO:0006542">
    <property type="term" value="P:glutamine biosynthetic process"/>
    <property type="evidence" value="ECO:0007669"/>
    <property type="project" value="InterPro"/>
</dbReference>
<comment type="similarity">
    <text evidence="4 5">Belongs to the glutamine synthetase family.</text>
</comment>
<feature type="domain" description="GS catalytic" evidence="6">
    <location>
        <begin position="120"/>
        <end position="454"/>
    </location>
</feature>
<dbReference type="PROSITE" id="PS51987">
    <property type="entry name" value="GS_CATALYTIC"/>
    <property type="match status" value="1"/>
</dbReference>
<gene>
    <name evidence="7" type="ORF">TP2_14765</name>
</gene>
<evidence type="ECO:0000259" key="6">
    <source>
        <dbReference type="PROSITE" id="PS51987"/>
    </source>
</evidence>
<evidence type="ECO:0000313" key="7">
    <source>
        <dbReference type="EMBL" id="KEO50527.1"/>
    </source>
</evidence>
<dbReference type="EMBL" id="AUND01000042">
    <property type="protein sequence ID" value="KEO50527.1"/>
    <property type="molecule type" value="Genomic_DNA"/>
</dbReference>
<comment type="cofactor">
    <cofactor evidence="1">
        <name>Mg(2+)</name>
        <dbReference type="ChEBI" id="CHEBI:18420"/>
    </cofactor>
</comment>
<evidence type="ECO:0000256" key="5">
    <source>
        <dbReference type="RuleBase" id="RU000384"/>
    </source>
</evidence>
<dbReference type="Pfam" id="PF00120">
    <property type="entry name" value="Gln-synt_C"/>
    <property type="match status" value="1"/>
</dbReference>
<evidence type="ECO:0000256" key="1">
    <source>
        <dbReference type="ARBA" id="ARBA00001946"/>
    </source>
</evidence>
<reference evidence="7 8" key="1">
    <citation type="submission" date="2013-07" db="EMBL/GenBank/DDBJ databases">
        <title>Thioclava pacifica DSM 10166 Genome Sequencing.</title>
        <authorList>
            <person name="Lai Q."/>
            <person name="Shao Z."/>
        </authorList>
    </citation>
    <scope>NUCLEOTIDE SEQUENCE [LARGE SCALE GENOMIC DNA]</scope>
    <source>
        <strain evidence="7 8">DSM 10166</strain>
    </source>
</reference>
<protein>
    <submittedName>
        <fullName evidence="7">Glutamine synthetase</fullName>
    </submittedName>
</protein>
<dbReference type="Proteomes" id="UP000027432">
    <property type="component" value="Unassembled WGS sequence"/>
</dbReference>
<name>A0A074JM90_9RHOB</name>